<dbReference type="EMBL" id="JAUKWQ010000001">
    <property type="protein sequence ID" value="MDO1581829.1"/>
    <property type="molecule type" value="Genomic_DNA"/>
</dbReference>
<dbReference type="Gene3D" id="1.10.150.20">
    <property type="entry name" value="5' to 3' exonuclease, C-terminal subdomain"/>
    <property type="match status" value="1"/>
</dbReference>
<organism evidence="1 2">
    <name type="scientific">Rhizobium oryzicola</name>
    <dbReference type="NCBI Taxonomy" id="1232668"/>
    <lineage>
        <taxon>Bacteria</taxon>
        <taxon>Pseudomonadati</taxon>
        <taxon>Pseudomonadota</taxon>
        <taxon>Alphaproteobacteria</taxon>
        <taxon>Hyphomicrobiales</taxon>
        <taxon>Rhizobiaceae</taxon>
        <taxon>Rhizobium/Agrobacterium group</taxon>
        <taxon>Rhizobium</taxon>
    </lineage>
</organism>
<dbReference type="Proteomes" id="UP001169006">
    <property type="component" value="Unassembled WGS sequence"/>
</dbReference>
<comment type="caution">
    <text evidence="1">The sequence shown here is derived from an EMBL/GenBank/DDBJ whole genome shotgun (WGS) entry which is preliminary data.</text>
</comment>
<dbReference type="RefSeq" id="WP_302075913.1">
    <property type="nucleotide sequence ID" value="NZ_JAUKWQ010000001.1"/>
</dbReference>
<reference evidence="1" key="2">
    <citation type="submission" date="2023-07" db="EMBL/GenBank/DDBJ databases">
        <authorList>
            <person name="Sun H."/>
        </authorList>
    </citation>
    <scope>NUCLEOTIDE SEQUENCE</scope>
    <source>
        <strain evidence="1">05753</strain>
    </source>
</reference>
<keyword evidence="2" id="KW-1185">Reference proteome</keyword>
<reference evidence="1" key="1">
    <citation type="journal article" date="2015" name="Int. J. Syst. Evol. Microbiol.">
        <title>Rhizobium oryzicola sp. nov., potential plant-growth-promoting endophytic bacteria isolated from rice roots.</title>
        <authorList>
            <person name="Zhang X.X."/>
            <person name="Gao J.S."/>
            <person name="Cao Y.H."/>
            <person name="Sheirdil R.A."/>
            <person name="Wang X.C."/>
            <person name="Zhang L."/>
        </authorList>
    </citation>
    <scope>NUCLEOTIDE SEQUENCE</scope>
    <source>
        <strain evidence="1">05753</strain>
    </source>
</reference>
<evidence type="ECO:0000313" key="1">
    <source>
        <dbReference type="EMBL" id="MDO1581829.1"/>
    </source>
</evidence>
<name>A0ABT8STR0_9HYPH</name>
<protein>
    <submittedName>
        <fullName evidence="1">5' DNA nuclease</fullName>
    </submittedName>
</protein>
<gene>
    <name evidence="1" type="ORF">Q2T52_06940</name>
</gene>
<accession>A0ABT8STR0</accession>
<proteinExistence type="predicted"/>
<evidence type="ECO:0000313" key="2">
    <source>
        <dbReference type="Proteomes" id="UP001169006"/>
    </source>
</evidence>
<sequence length="245" mass="25097">MAGGPNETGEGRTTAEPTLGFTLPFADSAAVHAAMTNPAAAIAAATAVGMSLSAQMANAFFGMAQAALEVSARLNSSAPATPAKEEVKAAEPATSTEAAKPEPVVVKLEPKVAQAPAVSAVEPEIPVKAPVAKKAPAAKKVAAPVKAKAPKVVTPAPAVEVTPVPVKKAAAKKVSAKAAAKADDLKKISGIGPKLETLLNDLGIRRYHEIAAWTQTEVEHFDRELGLDGRIAKDDWIAQAKALLR</sequence>